<evidence type="ECO:0000256" key="3">
    <source>
        <dbReference type="ARBA" id="ARBA00022884"/>
    </source>
</evidence>
<keyword evidence="5 7" id="KW-0687">Ribonucleoprotein</keyword>
<reference evidence="9" key="1">
    <citation type="submission" date="2018-08" db="EMBL/GenBank/DDBJ databases">
        <authorList>
            <person name="Dai Z."/>
        </authorList>
    </citation>
    <scope>NUCLEOTIDE SEQUENCE [LARGE SCALE GENOMIC DNA]</scope>
    <source>
        <strain evidence="9">KPTW1</strain>
    </source>
</reference>
<dbReference type="HAMAP" id="MF_01337_B">
    <property type="entry name" value="Ribosomal_uL18_B"/>
    <property type="match status" value="1"/>
</dbReference>
<gene>
    <name evidence="7" type="primary">rplR</name>
    <name evidence="8" type="ORF">D2A33_01225</name>
</gene>
<keyword evidence="3 7" id="KW-0694">RNA-binding</keyword>
<dbReference type="InterPro" id="IPR004389">
    <property type="entry name" value="Ribosomal_uL18_bac-type"/>
</dbReference>
<dbReference type="CDD" id="cd00432">
    <property type="entry name" value="Ribosomal_L18_L5e"/>
    <property type="match status" value="1"/>
</dbReference>
<dbReference type="InterPro" id="IPR057268">
    <property type="entry name" value="Ribosomal_L18"/>
</dbReference>
<evidence type="ECO:0000313" key="8">
    <source>
        <dbReference type="EMBL" id="RIU85712.1"/>
    </source>
</evidence>
<evidence type="ECO:0000256" key="6">
    <source>
        <dbReference type="ARBA" id="ARBA00035197"/>
    </source>
</evidence>
<dbReference type="SUPFAM" id="SSF53137">
    <property type="entry name" value="Translational machinery components"/>
    <property type="match status" value="1"/>
</dbReference>
<accession>A0A3A1ML38</accession>
<evidence type="ECO:0000256" key="7">
    <source>
        <dbReference type="HAMAP-Rule" id="MF_01337"/>
    </source>
</evidence>
<evidence type="ECO:0000256" key="4">
    <source>
        <dbReference type="ARBA" id="ARBA00022980"/>
    </source>
</evidence>
<comment type="similarity">
    <text evidence="1 7">Belongs to the universal ribosomal protein uL18 family.</text>
</comment>
<dbReference type="GO" id="GO:0003735">
    <property type="term" value="F:structural constituent of ribosome"/>
    <property type="evidence" value="ECO:0007669"/>
    <property type="project" value="InterPro"/>
</dbReference>
<sequence length="116" mass="13524">MILKKKSIIRKKIFGFLEKPRVSIFRSNKHIYAQVIDDYKGNTLISASSKKLLKFYKNRREKKITKKELSYKIGNLLGNIIKSYGITQILFDRNGYIYHGRVKALAKGLRNVGLQF</sequence>
<keyword evidence="2 7" id="KW-0699">rRNA-binding</keyword>
<dbReference type="InterPro" id="IPR005484">
    <property type="entry name" value="Ribosomal_uL18_bac/plant/anim"/>
</dbReference>
<dbReference type="PANTHER" id="PTHR12899">
    <property type="entry name" value="39S RIBOSOMAL PROTEIN L18, MITOCHONDRIAL"/>
    <property type="match status" value="1"/>
</dbReference>
<dbReference type="GO" id="GO:0005840">
    <property type="term" value="C:ribosome"/>
    <property type="evidence" value="ECO:0007669"/>
    <property type="project" value="UniProtKB-KW"/>
</dbReference>
<dbReference type="PANTHER" id="PTHR12899:SF3">
    <property type="entry name" value="LARGE RIBOSOMAL SUBUNIT PROTEIN UL18M"/>
    <property type="match status" value="1"/>
</dbReference>
<comment type="caution">
    <text evidence="8">The sequence shown here is derived from an EMBL/GenBank/DDBJ whole genome shotgun (WGS) entry which is preliminary data.</text>
</comment>
<dbReference type="EMBL" id="QWZP01000009">
    <property type="protein sequence ID" value="RIU85712.1"/>
    <property type="molecule type" value="Genomic_DNA"/>
</dbReference>
<evidence type="ECO:0000256" key="5">
    <source>
        <dbReference type="ARBA" id="ARBA00023274"/>
    </source>
</evidence>
<dbReference type="GO" id="GO:0005737">
    <property type="term" value="C:cytoplasm"/>
    <property type="evidence" value="ECO:0007669"/>
    <property type="project" value="UniProtKB-ARBA"/>
</dbReference>
<dbReference type="Proteomes" id="UP000265496">
    <property type="component" value="Unassembled WGS sequence"/>
</dbReference>
<dbReference type="Gene3D" id="3.30.420.100">
    <property type="match status" value="1"/>
</dbReference>
<dbReference type="RefSeq" id="WP_158366178.1">
    <property type="nucleotide sequence ID" value="NZ_QWZP01000009.1"/>
</dbReference>
<dbReference type="GO" id="GO:0008097">
    <property type="term" value="F:5S rRNA binding"/>
    <property type="evidence" value="ECO:0007669"/>
    <property type="project" value="TreeGrafter"/>
</dbReference>
<protein>
    <recommendedName>
        <fullName evidence="6 7">Large ribosomal subunit protein uL18</fullName>
    </recommendedName>
</protein>
<keyword evidence="4 7" id="KW-0689">Ribosomal protein</keyword>
<dbReference type="NCBIfam" id="TIGR00060">
    <property type="entry name" value="L18_bact"/>
    <property type="match status" value="1"/>
</dbReference>
<comment type="function">
    <text evidence="7">This is one of the proteins that bind and probably mediate the attachment of the 5S RNA into the large ribosomal subunit, where it forms part of the central protuberance.</text>
</comment>
<dbReference type="AlphaFoldDB" id="A0A3A1ML38"/>
<proteinExistence type="inferred from homology"/>
<dbReference type="GO" id="GO:0006412">
    <property type="term" value="P:translation"/>
    <property type="evidence" value="ECO:0007669"/>
    <property type="project" value="UniProtKB-UniRule"/>
</dbReference>
<comment type="subunit">
    <text evidence="7">Part of the 50S ribosomal subunit; part of the 5S rRNA/L5/L18/L25 subcomplex. Contacts the 5S and 23S rRNAs.</text>
</comment>
<evidence type="ECO:0000256" key="1">
    <source>
        <dbReference type="ARBA" id="ARBA00007116"/>
    </source>
</evidence>
<evidence type="ECO:0000313" key="9">
    <source>
        <dbReference type="Proteomes" id="UP000265496"/>
    </source>
</evidence>
<dbReference type="Pfam" id="PF00861">
    <property type="entry name" value="Ribosomal_L18p"/>
    <property type="match status" value="1"/>
</dbReference>
<organism evidence="8 9">
    <name type="scientific">Candidatus Karelsulcia muelleri</name>
    <dbReference type="NCBI Taxonomy" id="336810"/>
    <lineage>
        <taxon>Bacteria</taxon>
        <taxon>Pseudomonadati</taxon>
        <taxon>Bacteroidota</taxon>
        <taxon>Flavobacteriia</taxon>
        <taxon>Flavobacteriales</taxon>
        <taxon>Candidatus Karelsulcia</taxon>
    </lineage>
</organism>
<evidence type="ECO:0000256" key="2">
    <source>
        <dbReference type="ARBA" id="ARBA00022730"/>
    </source>
</evidence>
<dbReference type="GO" id="GO:1990904">
    <property type="term" value="C:ribonucleoprotein complex"/>
    <property type="evidence" value="ECO:0007669"/>
    <property type="project" value="UniProtKB-KW"/>
</dbReference>
<name>A0A3A1ML38_9FLAO</name>
<reference evidence="8 9" key="2">
    <citation type="submission" date="2018-10" db="EMBL/GenBank/DDBJ databases">
        <title>Draft genome sequence of Candidatus Sulcia muelleri from Kolla paulula, a vector of Xylella fastidiosa causing Pierces disease of grapevine in Taiwan.</title>
        <authorList>
            <person name="Shih H.-T."/>
        </authorList>
    </citation>
    <scope>NUCLEOTIDE SEQUENCE [LARGE SCALE GENOMIC DNA]</scope>
    <source>
        <strain evidence="8 9">KPTW1</strain>
    </source>
</reference>